<feature type="chain" id="PRO_5046337870" evidence="1">
    <location>
        <begin position="22"/>
        <end position="121"/>
    </location>
</feature>
<evidence type="ECO:0000256" key="1">
    <source>
        <dbReference type="SAM" id="SignalP"/>
    </source>
</evidence>
<dbReference type="Proteomes" id="UP001642540">
    <property type="component" value="Unassembled WGS sequence"/>
</dbReference>
<protein>
    <submittedName>
        <fullName evidence="2">Uncharacterized protein</fullName>
    </submittedName>
</protein>
<reference evidence="2 3" key="1">
    <citation type="submission" date="2024-08" db="EMBL/GenBank/DDBJ databases">
        <authorList>
            <person name="Cucini C."/>
            <person name="Frati F."/>
        </authorList>
    </citation>
    <scope>NUCLEOTIDE SEQUENCE [LARGE SCALE GENOMIC DNA]</scope>
</reference>
<accession>A0ABP1RWM4</accession>
<feature type="signal peptide" evidence="1">
    <location>
        <begin position="1"/>
        <end position="21"/>
    </location>
</feature>
<keyword evidence="1" id="KW-0732">Signal</keyword>
<organism evidence="2 3">
    <name type="scientific">Orchesella dallaii</name>
    <dbReference type="NCBI Taxonomy" id="48710"/>
    <lineage>
        <taxon>Eukaryota</taxon>
        <taxon>Metazoa</taxon>
        <taxon>Ecdysozoa</taxon>
        <taxon>Arthropoda</taxon>
        <taxon>Hexapoda</taxon>
        <taxon>Collembola</taxon>
        <taxon>Entomobryomorpha</taxon>
        <taxon>Entomobryoidea</taxon>
        <taxon>Orchesellidae</taxon>
        <taxon>Orchesellinae</taxon>
        <taxon>Orchesella</taxon>
    </lineage>
</organism>
<sequence>MEKINMLVFLMIGVISNEVGNDSGICLPYPQRNPLFLASIYFLHEGDCSLPYIKGIYEPRMMLHEKPGMLYRRTVLRKAIQYIEDGMERQALSSFFFGEDLPSPWAGNILISEEGEYLYDE</sequence>
<evidence type="ECO:0000313" key="3">
    <source>
        <dbReference type="Proteomes" id="UP001642540"/>
    </source>
</evidence>
<comment type="caution">
    <text evidence="2">The sequence shown here is derived from an EMBL/GenBank/DDBJ whole genome shotgun (WGS) entry which is preliminary data.</text>
</comment>
<evidence type="ECO:0000313" key="2">
    <source>
        <dbReference type="EMBL" id="CAL8137753.1"/>
    </source>
</evidence>
<gene>
    <name evidence="2" type="ORF">ODALV1_LOCUS27066</name>
</gene>
<keyword evidence="3" id="KW-1185">Reference proteome</keyword>
<proteinExistence type="predicted"/>
<dbReference type="EMBL" id="CAXLJM020000119">
    <property type="protein sequence ID" value="CAL8137753.1"/>
    <property type="molecule type" value="Genomic_DNA"/>
</dbReference>
<name>A0ABP1RWM4_9HEXA</name>